<dbReference type="EMBL" id="RXHJ01000013">
    <property type="protein sequence ID" value="RSZ62121.1"/>
    <property type="molecule type" value="Genomic_DNA"/>
</dbReference>
<name>A0A430HX48_9CORY</name>
<keyword evidence="1" id="KW-0812">Transmembrane</keyword>
<dbReference type="AlphaFoldDB" id="A0A430HX48"/>
<accession>A0A430HX48</accession>
<evidence type="ECO:0000313" key="3">
    <source>
        <dbReference type="Proteomes" id="UP000274907"/>
    </source>
</evidence>
<proteinExistence type="predicted"/>
<comment type="caution">
    <text evidence="2">The sequence shown here is derived from an EMBL/GenBank/DDBJ whole genome shotgun (WGS) entry which is preliminary data.</text>
</comment>
<feature type="transmembrane region" description="Helical" evidence="1">
    <location>
        <begin position="199"/>
        <end position="219"/>
    </location>
</feature>
<evidence type="ECO:0000313" key="2">
    <source>
        <dbReference type="EMBL" id="RSZ62121.1"/>
    </source>
</evidence>
<dbReference type="OrthoDB" id="3727474at2"/>
<dbReference type="RefSeq" id="WP_126121274.1">
    <property type="nucleotide sequence ID" value="NZ_RXHJ01000013.1"/>
</dbReference>
<keyword evidence="3" id="KW-1185">Reference proteome</keyword>
<reference evidence="2 3" key="1">
    <citation type="submission" date="2018-12" db="EMBL/GenBank/DDBJ databases">
        <title>YIM 101343 draft genome.</title>
        <authorList>
            <person name="Chen X."/>
        </authorList>
    </citation>
    <scope>NUCLEOTIDE SEQUENCE [LARGE SCALE GENOMIC DNA]</scope>
    <source>
        <strain evidence="2 3">YIM 101343</strain>
    </source>
</reference>
<feature type="transmembrane region" description="Helical" evidence="1">
    <location>
        <begin position="77"/>
        <end position="97"/>
    </location>
</feature>
<feature type="transmembrane region" description="Helical" evidence="1">
    <location>
        <begin position="52"/>
        <end position="71"/>
    </location>
</feature>
<evidence type="ECO:0008006" key="4">
    <source>
        <dbReference type="Google" id="ProtNLM"/>
    </source>
</evidence>
<keyword evidence="1" id="KW-0472">Membrane</keyword>
<sequence>MTDKKPEPELPDFLAQPDRTDKILFAALLLMGLWSVVIIPLRAWLLTQPLAYTLLVGGYTSAVVAGANASVGNGLVVVYLLCSVFGAVKFMPIYWAMGRKWGTEFIDMSLQYMPRAHRIFRRAVDNESPRLLAGTVGLIPVSYLPGPVPGSVVNAVAGLLKIRFWVVLAINVVSILVVNGLMMWLGYTFGEQVLEVVNVINRYLLWITLALVAVAVFQAQRRARSGKKDVRNPDTPE</sequence>
<feature type="transmembrane region" description="Helical" evidence="1">
    <location>
        <begin position="164"/>
        <end position="187"/>
    </location>
</feature>
<dbReference type="Proteomes" id="UP000274907">
    <property type="component" value="Unassembled WGS sequence"/>
</dbReference>
<organism evidence="2 3">
    <name type="scientific">Corynebacterium hylobatis</name>
    <dbReference type="NCBI Taxonomy" id="1859290"/>
    <lineage>
        <taxon>Bacteria</taxon>
        <taxon>Bacillati</taxon>
        <taxon>Actinomycetota</taxon>
        <taxon>Actinomycetes</taxon>
        <taxon>Mycobacteriales</taxon>
        <taxon>Corynebacteriaceae</taxon>
        <taxon>Corynebacterium</taxon>
    </lineage>
</organism>
<protein>
    <recommendedName>
        <fullName evidence="4">DedA family protein</fullName>
    </recommendedName>
</protein>
<keyword evidence="1" id="KW-1133">Transmembrane helix</keyword>
<gene>
    <name evidence="2" type="ORF">EAH68_10105</name>
</gene>
<feature type="transmembrane region" description="Helical" evidence="1">
    <location>
        <begin position="23"/>
        <end position="45"/>
    </location>
</feature>
<evidence type="ECO:0000256" key="1">
    <source>
        <dbReference type="SAM" id="Phobius"/>
    </source>
</evidence>